<evidence type="ECO:0000313" key="2">
    <source>
        <dbReference type="EnsemblPlants" id="KEH34073"/>
    </source>
</evidence>
<evidence type="ECO:0000313" key="3">
    <source>
        <dbReference type="Proteomes" id="UP000002051"/>
    </source>
</evidence>
<organism evidence="1 3">
    <name type="scientific">Medicago truncatula</name>
    <name type="common">Barrel medic</name>
    <name type="synonym">Medicago tribuloides</name>
    <dbReference type="NCBI Taxonomy" id="3880"/>
    <lineage>
        <taxon>Eukaryota</taxon>
        <taxon>Viridiplantae</taxon>
        <taxon>Streptophyta</taxon>
        <taxon>Embryophyta</taxon>
        <taxon>Tracheophyta</taxon>
        <taxon>Spermatophyta</taxon>
        <taxon>Magnoliopsida</taxon>
        <taxon>eudicotyledons</taxon>
        <taxon>Gunneridae</taxon>
        <taxon>Pentapetalae</taxon>
        <taxon>rosids</taxon>
        <taxon>fabids</taxon>
        <taxon>Fabales</taxon>
        <taxon>Fabaceae</taxon>
        <taxon>Papilionoideae</taxon>
        <taxon>50 kb inversion clade</taxon>
        <taxon>NPAAA clade</taxon>
        <taxon>Hologalegina</taxon>
        <taxon>IRL clade</taxon>
        <taxon>Trifolieae</taxon>
        <taxon>Medicago</taxon>
    </lineage>
</organism>
<name>A0A072UY84_MEDTR</name>
<reference evidence="1 3" key="2">
    <citation type="journal article" date="2014" name="BMC Genomics">
        <title>An improved genome release (version Mt4.0) for the model legume Medicago truncatula.</title>
        <authorList>
            <person name="Tang H."/>
            <person name="Krishnakumar V."/>
            <person name="Bidwell S."/>
            <person name="Rosen B."/>
            <person name="Chan A."/>
            <person name="Zhou S."/>
            <person name="Gentzbittel L."/>
            <person name="Childs K.L."/>
            <person name="Yandell M."/>
            <person name="Gundlach H."/>
            <person name="Mayer K.F."/>
            <person name="Schwartz D.C."/>
            <person name="Town C.D."/>
        </authorList>
    </citation>
    <scope>GENOME REANNOTATION</scope>
    <source>
        <strain evidence="1">A17</strain>
        <strain evidence="2 3">cv. Jemalong A17</strain>
    </source>
</reference>
<reference evidence="2" key="3">
    <citation type="submission" date="2015-04" db="UniProtKB">
        <authorList>
            <consortium name="EnsemblPlants"/>
        </authorList>
    </citation>
    <scope>IDENTIFICATION</scope>
    <source>
        <strain evidence="2">cv. Jemalong A17</strain>
    </source>
</reference>
<reference evidence="1 3" key="1">
    <citation type="journal article" date="2011" name="Nature">
        <title>The Medicago genome provides insight into the evolution of rhizobial symbioses.</title>
        <authorList>
            <person name="Young N.D."/>
            <person name="Debelle F."/>
            <person name="Oldroyd G.E."/>
            <person name="Geurts R."/>
            <person name="Cannon S.B."/>
            <person name="Udvardi M.K."/>
            <person name="Benedito V.A."/>
            <person name="Mayer K.F."/>
            <person name="Gouzy J."/>
            <person name="Schoof H."/>
            <person name="Van de Peer Y."/>
            <person name="Proost S."/>
            <person name="Cook D.R."/>
            <person name="Meyers B.C."/>
            <person name="Spannagl M."/>
            <person name="Cheung F."/>
            <person name="De Mita S."/>
            <person name="Krishnakumar V."/>
            <person name="Gundlach H."/>
            <person name="Zhou S."/>
            <person name="Mudge J."/>
            <person name="Bharti A.K."/>
            <person name="Murray J.D."/>
            <person name="Naoumkina M.A."/>
            <person name="Rosen B."/>
            <person name="Silverstein K.A."/>
            <person name="Tang H."/>
            <person name="Rombauts S."/>
            <person name="Zhao P.X."/>
            <person name="Zhou P."/>
            <person name="Barbe V."/>
            <person name="Bardou P."/>
            <person name="Bechner M."/>
            <person name="Bellec A."/>
            <person name="Berger A."/>
            <person name="Berges H."/>
            <person name="Bidwell S."/>
            <person name="Bisseling T."/>
            <person name="Choisne N."/>
            <person name="Couloux A."/>
            <person name="Denny R."/>
            <person name="Deshpande S."/>
            <person name="Dai X."/>
            <person name="Doyle J.J."/>
            <person name="Dudez A.M."/>
            <person name="Farmer A.D."/>
            <person name="Fouteau S."/>
            <person name="Franken C."/>
            <person name="Gibelin C."/>
            <person name="Gish J."/>
            <person name="Goldstein S."/>
            <person name="Gonzalez A.J."/>
            <person name="Green P.J."/>
            <person name="Hallab A."/>
            <person name="Hartog M."/>
            <person name="Hua A."/>
            <person name="Humphray S.J."/>
            <person name="Jeong D.H."/>
            <person name="Jing Y."/>
            <person name="Jocker A."/>
            <person name="Kenton S.M."/>
            <person name="Kim D.J."/>
            <person name="Klee K."/>
            <person name="Lai H."/>
            <person name="Lang C."/>
            <person name="Lin S."/>
            <person name="Macmil S.L."/>
            <person name="Magdelenat G."/>
            <person name="Matthews L."/>
            <person name="McCorrison J."/>
            <person name="Monaghan E.L."/>
            <person name="Mun J.H."/>
            <person name="Najar F.Z."/>
            <person name="Nicholson C."/>
            <person name="Noirot C."/>
            <person name="O'Bleness M."/>
            <person name="Paule C.R."/>
            <person name="Poulain J."/>
            <person name="Prion F."/>
            <person name="Qin B."/>
            <person name="Qu C."/>
            <person name="Retzel E.F."/>
            <person name="Riddle C."/>
            <person name="Sallet E."/>
            <person name="Samain S."/>
            <person name="Samson N."/>
            <person name="Sanders I."/>
            <person name="Saurat O."/>
            <person name="Scarpelli C."/>
            <person name="Schiex T."/>
            <person name="Segurens B."/>
            <person name="Severin A.J."/>
            <person name="Sherrier D.J."/>
            <person name="Shi R."/>
            <person name="Sims S."/>
            <person name="Singer S.R."/>
            <person name="Sinharoy S."/>
            <person name="Sterck L."/>
            <person name="Viollet A."/>
            <person name="Wang B.B."/>
            <person name="Wang K."/>
            <person name="Wang M."/>
            <person name="Wang X."/>
            <person name="Warfsmann J."/>
            <person name="Weissenbach J."/>
            <person name="White D.D."/>
            <person name="White J.D."/>
            <person name="Wiley G.B."/>
            <person name="Wincker P."/>
            <person name="Xing Y."/>
            <person name="Yang L."/>
            <person name="Yao Z."/>
            <person name="Ying F."/>
            <person name="Zhai J."/>
            <person name="Zhou L."/>
            <person name="Zuber A."/>
            <person name="Denarie J."/>
            <person name="Dixon R.A."/>
            <person name="May G.D."/>
            <person name="Schwartz D.C."/>
            <person name="Rogers J."/>
            <person name="Quetier F."/>
            <person name="Town C.D."/>
            <person name="Roe B.A."/>
        </authorList>
    </citation>
    <scope>NUCLEOTIDE SEQUENCE [LARGE SCALE GENOMIC DNA]</scope>
    <source>
        <strain evidence="1">A17</strain>
        <strain evidence="2 3">cv. Jemalong A17</strain>
    </source>
</reference>
<dbReference type="Proteomes" id="UP000002051">
    <property type="component" value="Chromosome 3"/>
</dbReference>
<dbReference type="HOGENOM" id="CLU_1009582_0_0_1"/>
<proteinExistence type="predicted"/>
<sequence>MLKCWADVSGYKQFVGEKCWSFKVNGWGGYVLKEKFKLLKAELKEWHKKHISNLPGRISSLKACISLLDCKGEGDELNDLEAVCSHFKAHYEVTVVERPSVENLCFRTFSYNDGATLLKPFSMEEVKATVWDCDSNKAPESDEVTFGFITEFWVKLKDDIMYFVTEFHRNEKLTKGINCTFIALIPKVDSPQRSDFVKGRQILFGILIANEVVDKARKCKKSYYYSRWLWDEVLYVRFWRLFDLSDNKWTSVAEMERMFLQIVGFSLPDLVAWYTA</sequence>
<dbReference type="EMBL" id="CM001219">
    <property type="protein sequence ID" value="KEH34073.1"/>
    <property type="molecule type" value="Genomic_DNA"/>
</dbReference>
<dbReference type="EnsemblPlants" id="KEH34073">
    <property type="protein sequence ID" value="KEH34073"/>
    <property type="gene ID" value="MTR_3g058910"/>
</dbReference>
<keyword evidence="3" id="KW-1185">Reference proteome</keyword>
<protein>
    <submittedName>
        <fullName evidence="1 2">Uncharacterized protein</fullName>
    </submittedName>
</protein>
<gene>
    <name evidence="1" type="ordered locus">MTR_3g058910</name>
</gene>
<dbReference type="AlphaFoldDB" id="A0A072UY84"/>
<accession>A0A072UY84</accession>
<dbReference type="STRING" id="3880.A0A072UY84"/>
<dbReference type="PANTHER" id="PTHR46890:SF48">
    <property type="entry name" value="RNA-DIRECTED DNA POLYMERASE"/>
    <property type="match status" value="1"/>
</dbReference>
<dbReference type="InterPro" id="IPR052343">
    <property type="entry name" value="Retrotransposon-Effector_Assoc"/>
</dbReference>
<dbReference type="PANTHER" id="PTHR46890">
    <property type="entry name" value="NON-LTR RETROLELEMENT REVERSE TRANSCRIPTASE-LIKE PROTEIN-RELATED"/>
    <property type="match status" value="1"/>
</dbReference>
<evidence type="ECO:0000313" key="1">
    <source>
        <dbReference type="EMBL" id="KEH34073.1"/>
    </source>
</evidence>